<keyword evidence="6" id="KW-0238">DNA-binding</keyword>
<comment type="caution">
    <text evidence="11">The sequence shown here is derived from an EMBL/GenBank/DDBJ whole genome shotgun (WGS) entry which is preliminary data.</text>
</comment>
<keyword evidence="7" id="KW-0804">Transcription</keyword>
<evidence type="ECO:0000259" key="9">
    <source>
        <dbReference type="PROSITE" id="PS01124"/>
    </source>
</evidence>
<dbReference type="SUPFAM" id="SSF46689">
    <property type="entry name" value="Homeodomain-like"/>
    <property type="match status" value="2"/>
</dbReference>
<dbReference type="Gene3D" id="3.40.50.2300">
    <property type="match status" value="1"/>
</dbReference>
<dbReference type="PANTHER" id="PTHR42713">
    <property type="entry name" value="HISTIDINE KINASE-RELATED"/>
    <property type="match status" value="1"/>
</dbReference>
<sequence>MFKILIVDDEALIRNGIAQAVPWRELAIDEVRTAAGGAEALALMDSWRPDVVLTDIRMPGLDGLELLDRVRQLNPEAKVVILSGFDDFAYAQAALKLGAFDYLLKTSDIHDLVEVLGRALAALRSDREKQRRLELATPLLRERYLNRLLYGGHPPAEFHEGLRLLGPGFGTASFLIALAELRSPEVAAMSDEDREFGKVLVMEVVEELLGDGGSGFEGRDDELIVLGMNQAGLPEAAFREEFGRCCQQLLEAVAARFGLRLSIGISLPNPDWQTIRQSYHQAKQALECTGLAAGKIAWFEAAANRCAAPTRPISSGQEKVLLAALRVGDRAAVLESVQTIIGGIAQWPPIRLPQLRQTGIELFSIALRVLPEFEIDAAELYGKDFLYFEEMQRIGSLEQLRQWLFAKLTLLADYIRDHKILKHKQVVEEARSYMAEHYHEPLTLNRLAGVVHMSPNYFSSVFSNELGQSFLEYLTELRVEKAKQRLGDPDAKAFEVGAGVGYENPQYFSKIFKKYTGMTPTEYREALRRERCRFPEE</sequence>
<dbReference type="InterPro" id="IPR051552">
    <property type="entry name" value="HptR"/>
</dbReference>
<dbReference type="SMART" id="SM00342">
    <property type="entry name" value="HTH_ARAC"/>
    <property type="match status" value="1"/>
</dbReference>
<dbReference type="EMBL" id="SLUN01000032">
    <property type="protein sequence ID" value="TCL61777.1"/>
    <property type="molecule type" value="Genomic_DNA"/>
</dbReference>
<dbReference type="GO" id="GO:0000160">
    <property type="term" value="P:phosphorelay signal transduction system"/>
    <property type="evidence" value="ECO:0007669"/>
    <property type="project" value="UniProtKB-KW"/>
</dbReference>
<evidence type="ECO:0000256" key="8">
    <source>
        <dbReference type="PROSITE-ProRule" id="PRU00169"/>
    </source>
</evidence>
<dbReference type="RefSeq" id="WP_132016144.1">
    <property type="nucleotide sequence ID" value="NZ_SLUN01000032.1"/>
</dbReference>
<keyword evidence="3 8" id="KW-0597">Phosphoprotein</keyword>
<organism evidence="11 12">
    <name type="scientific">Hydrogenispora ethanolica</name>
    <dbReference type="NCBI Taxonomy" id="1082276"/>
    <lineage>
        <taxon>Bacteria</taxon>
        <taxon>Bacillati</taxon>
        <taxon>Bacillota</taxon>
        <taxon>Hydrogenispora</taxon>
    </lineage>
</organism>
<dbReference type="GO" id="GO:0005737">
    <property type="term" value="C:cytoplasm"/>
    <property type="evidence" value="ECO:0007669"/>
    <property type="project" value="UniProtKB-SubCell"/>
</dbReference>
<keyword evidence="4" id="KW-0902">Two-component regulatory system</keyword>
<dbReference type="OrthoDB" id="384217at2"/>
<gene>
    <name evidence="11" type="ORF">EDC14_103210</name>
</gene>
<dbReference type="Proteomes" id="UP000295008">
    <property type="component" value="Unassembled WGS sequence"/>
</dbReference>
<reference evidence="11 12" key="1">
    <citation type="submission" date="2019-03" db="EMBL/GenBank/DDBJ databases">
        <title>Genomic Encyclopedia of Type Strains, Phase IV (KMG-IV): sequencing the most valuable type-strain genomes for metagenomic binning, comparative biology and taxonomic classification.</title>
        <authorList>
            <person name="Goeker M."/>
        </authorList>
    </citation>
    <scope>NUCLEOTIDE SEQUENCE [LARGE SCALE GENOMIC DNA]</scope>
    <source>
        <strain evidence="11 12">LX-B</strain>
    </source>
</reference>
<dbReference type="PANTHER" id="PTHR42713:SF3">
    <property type="entry name" value="TRANSCRIPTIONAL REGULATORY PROTEIN HPTR"/>
    <property type="match status" value="1"/>
</dbReference>
<evidence type="ECO:0000256" key="5">
    <source>
        <dbReference type="ARBA" id="ARBA00023015"/>
    </source>
</evidence>
<evidence type="ECO:0000256" key="1">
    <source>
        <dbReference type="ARBA" id="ARBA00004496"/>
    </source>
</evidence>
<evidence type="ECO:0000256" key="7">
    <source>
        <dbReference type="ARBA" id="ARBA00023163"/>
    </source>
</evidence>
<dbReference type="SMART" id="SM00448">
    <property type="entry name" value="REC"/>
    <property type="match status" value="1"/>
</dbReference>
<evidence type="ECO:0000256" key="3">
    <source>
        <dbReference type="ARBA" id="ARBA00022553"/>
    </source>
</evidence>
<dbReference type="Pfam" id="PF00072">
    <property type="entry name" value="Response_reg"/>
    <property type="match status" value="1"/>
</dbReference>
<feature type="domain" description="Response regulatory" evidence="10">
    <location>
        <begin position="3"/>
        <end position="120"/>
    </location>
</feature>
<dbReference type="SUPFAM" id="SSF52172">
    <property type="entry name" value="CheY-like"/>
    <property type="match status" value="1"/>
</dbReference>
<dbReference type="InterPro" id="IPR041522">
    <property type="entry name" value="CdaR_GGDEF"/>
</dbReference>
<protein>
    <submittedName>
        <fullName evidence="11">AraC family two component transcriptional regulator</fullName>
    </submittedName>
</protein>
<dbReference type="PROSITE" id="PS50110">
    <property type="entry name" value="RESPONSE_REGULATORY"/>
    <property type="match status" value="1"/>
</dbReference>
<evidence type="ECO:0000256" key="6">
    <source>
        <dbReference type="ARBA" id="ARBA00023125"/>
    </source>
</evidence>
<proteinExistence type="predicted"/>
<feature type="domain" description="HTH araC/xylS-type" evidence="9">
    <location>
        <begin position="428"/>
        <end position="526"/>
    </location>
</feature>
<dbReference type="GO" id="GO:0003700">
    <property type="term" value="F:DNA-binding transcription factor activity"/>
    <property type="evidence" value="ECO:0007669"/>
    <property type="project" value="InterPro"/>
</dbReference>
<dbReference type="Gene3D" id="1.10.10.60">
    <property type="entry name" value="Homeodomain-like"/>
    <property type="match status" value="2"/>
</dbReference>
<dbReference type="PROSITE" id="PS01124">
    <property type="entry name" value="HTH_ARAC_FAMILY_2"/>
    <property type="match status" value="1"/>
</dbReference>
<dbReference type="PRINTS" id="PR00032">
    <property type="entry name" value="HTHARAC"/>
</dbReference>
<dbReference type="Pfam" id="PF17853">
    <property type="entry name" value="GGDEF_2"/>
    <property type="match status" value="1"/>
</dbReference>
<accession>A0A4V2QCZ2</accession>
<keyword evidence="12" id="KW-1185">Reference proteome</keyword>
<dbReference type="InterPro" id="IPR020449">
    <property type="entry name" value="Tscrpt_reg_AraC-type_HTH"/>
</dbReference>
<dbReference type="AlphaFoldDB" id="A0A4V2QCZ2"/>
<dbReference type="InterPro" id="IPR001789">
    <property type="entry name" value="Sig_transdc_resp-reg_receiver"/>
</dbReference>
<dbReference type="Pfam" id="PF12833">
    <property type="entry name" value="HTH_18"/>
    <property type="match status" value="1"/>
</dbReference>
<dbReference type="InterPro" id="IPR018060">
    <property type="entry name" value="HTH_AraC"/>
</dbReference>
<dbReference type="InterPro" id="IPR009057">
    <property type="entry name" value="Homeodomain-like_sf"/>
</dbReference>
<feature type="modified residue" description="4-aspartylphosphate" evidence="8">
    <location>
        <position position="55"/>
    </location>
</feature>
<evidence type="ECO:0000256" key="4">
    <source>
        <dbReference type="ARBA" id="ARBA00023012"/>
    </source>
</evidence>
<evidence type="ECO:0000313" key="11">
    <source>
        <dbReference type="EMBL" id="TCL61777.1"/>
    </source>
</evidence>
<evidence type="ECO:0000256" key="2">
    <source>
        <dbReference type="ARBA" id="ARBA00022490"/>
    </source>
</evidence>
<evidence type="ECO:0000259" key="10">
    <source>
        <dbReference type="PROSITE" id="PS50110"/>
    </source>
</evidence>
<dbReference type="GO" id="GO:0043565">
    <property type="term" value="F:sequence-specific DNA binding"/>
    <property type="evidence" value="ECO:0007669"/>
    <property type="project" value="InterPro"/>
</dbReference>
<evidence type="ECO:0000313" key="12">
    <source>
        <dbReference type="Proteomes" id="UP000295008"/>
    </source>
</evidence>
<comment type="subcellular location">
    <subcellularLocation>
        <location evidence="1">Cytoplasm</location>
    </subcellularLocation>
</comment>
<name>A0A4V2QCZ2_HYDET</name>
<keyword evidence="2" id="KW-0963">Cytoplasm</keyword>
<dbReference type="InterPro" id="IPR011006">
    <property type="entry name" value="CheY-like_superfamily"/>
</dbReference>
<dbReference type="CDD" id="cd17536">
    <property type="entry name" value="REC_YesN-like"/>
    <property type="match status" value="1"/>
</dbReference>
<keyword evidence="5" id="KW-0805">Transcription regulation</keyword>